<feature type="domain" description="DUF1023" evidence="5">
    <location>
        <begin position="91"/>
        <end position="227"/>
    </location>
</feature>
<evidence type="ECO:0000313" key="6">
    <source>
        <dbReference type="EMBL" id="GDY53839.1"/>
    </source>
</evidence>
<sequence>MASRLRRALLAALVTASVVAPLVGAAGPSEVPAPAPVALGPVRVAGLEHRYAANREGIRAAEVMAARHGDRERARALRKMRGASRHFLSFDGRNGGRAVEVYGDLGRATRIAVLVPGSDTNLETYGRFRDGALALSRQLGRRTAVIGWLGYKTPGTVAPEVLSTDRAAGAAPRLAAFVRELNAAAPRARISLLCHSYGSVVCARAARGLNAADIVLYGSPGRGTTTPGSCTPGPPSGPGGAGTTGSAGCRMCGSRCWARPSASGPTRSPGGSARGSSTRGTSGTATTSSPGPSPWRAWAGSWRAAMRETVRPSETPRLSDTLRLSVTVRPRKTPRPRETVRVRGLVRRIEAATPPGRDRAVDGLRAVAILGVVFGHWLVTALVADSGTLRVASPLRYQPGLTPVSWVFQTLAVFFLVGGQMGAKSHECARARGISYRRWLRARLARLFRPVAAVLTVWAVAAGALLGAGVSLLTVHTLLKLVLSPLWFLLVYAVLTAATPLVARLHPLWPLAVVLHVDLIRFGFDGPAWLGWVNLAAGWLVPYCLGAAWGRGRLRGRTAGWVLLTGGAAVTTGLVLLGGYPAAMVGVPGASISNLNPPTLAAVTFGLAQCGAALLLRGPLRRVLARPAAWAVVALVNLAAMTVFLWHQTAMMAVSVTTLRLAGPQTGLHTVPEGPGWALARLCWLPVFAGALLICWAAFHAYEAGRSRKDGGGRVVREGRPGKQAPQVQQSQHQAPQPQHQAQQARNVEQRSV</sequence>
<feature type="compositionally biased region" description="Low complexity" evidence="1">
    <location>
        <begin position="220"/>
        <end position="231"/>
    </location>
</feature>
<accession>A0A4D4L752</accession>
<dbReference type="SUPFAM" id="SSF53474">
    <property type="entry name" value="alpha/beta-Hydrolases"/>
    <property type="match status" value="1"/>
</dbReference>
<keyword evidence="2" id="KW-0472">Membrane</keyword>
<feature type="region of interest" description="Disordered" evidence="1">
    <location>
        <begin position="707"/>
        <end position="753"/>
    </location>
</feature>
<feature type="transmembrane region" description="Helical" evidence="2">
    <location>
        <begin position="595"/>
        <end position="616"/>
    </location>
</feature>
<feature type="chain" id="PRO_5020989478" evidence="3">
    <location>
        <begin position="26"/>
        <end position="753"/>
    </location>
</feature>
<evidence type="ECO:0000256" key="2">
    <source>
        <dbReference type="SAM" id="Phobius"/>
    </source>
</evidence>
<dbReference type="AlphaFoldDB" id="A0A4D4L752"/>
<feature type="compositionally biased region" description="Basic and acidic residues" evidence="1">
    <location>
        <begin position="707"/>
        <end position="721"/>
    </location>
</feature>
<feature type="region of interest" description="Disordered" evidence="1">
    <location>
        <begin position="260"/>
        <end position="297"/>
    </location>
</feature>
<comment type="caution">
    <text evidence="6">The sequence shown here is derived from an EMBL/GenBank/DDBJ whole genome shotgun (WGS) entry which is preliminary data.</text>
</comment>
<name>A0A4D4L752_STRVO</name>
<reference evidence="6 7" key="1">
    <citation type="journal article" date="2020" name="Int. J. Syst. Evol. Microbiol.">
        <title>Reclassification of Streptomyces castelarensis and Streptomyces sporoclivatus as later heterotypic synonyms of Streptomyces antimycoticus.</title>
        <authorList>
            <person name="Komaki H."/>
            <person name="Tamura T."/>
        </authorList>
    </citation>
    <scope>NUCLEOTIDE SEQUENCE [LARGE SCALE GENOMIC DNA]</scope>
    <source>
        <strain evidence="6 7">NBRC 13459</strain>
    </source>
</reference>
<dbReference type="Proteomes" id="UP000301309">
    <property type="component" value="Unassembled WGS sequence"/>
</dbReference>
<gene>
    <name evidence="6" type="ORF">SVIO_044620</name>
</gene>
<feature type="signal peptide" evidence="3">
    <location>
        <begin position="1"/>
        <end position="25"/>
    </location>
</feature>
<dbReference type="InterPro" id="IPR006311">
    <property type="entry name" value="TAT_signal"/>
</dbReference>
<dbReference type="Gene3D" id="3.40.50.1820">
    <property type="entry name" value="alpha/beta hydrolase"/>
    <property type="match status" value="1"/>
</dbReference>
<evidence type="ECO:0000256" key="3">
    <source>
        <dbReference type="SAM" id="SignalP"/>
    </source>
</evidence>
<keyword evidence="2" id="KW-1133">Transmembrane helix</keyword>
<feature type="transmembrane region" description="Helical" evidence="2">
    <location>
        <begin position="678"/>
        <end position="699"/>
    </location>
</feature>
<protein>
    <submittedName>
        <fullName evidence="6">Uncharacterized protein</fullName>
    </submittedName>
</protein>
<dbReference type="InterPro" id="IPR002656">
    <property type="entry name" value="Acyl_transf_3_dom"/>
</dbReference>
<feature type="transmembrane region" description="Helical" evidence="2">
    <location>
        <begin position="628"/>
        <end position="647"/>
    </location>
</feature>
<feature type="transmembrane region" description="Helical" evidence="2">
    <location>
        <begin position="561"/>
        <end position="583"/>
    </location>
</feature>
<feature type="domain" description="Acyltransferase 3" evidence="4">
    <location>
        <begin position="360"/>
        <end position="698"/>
    </location>
</feature>
<evidence type="ECO:0000313" key="7">
    <source>
        <dbReference type="Proteomes" id="UP000301309"/>
    </source>
</evidence>
<dbReference type="InterPro" id="IPR029058">
    <property type="entry name" value="AB_hydrolase_fold"/>
</dbReference>
<keyword evidence="3" id="KW-0732">Signal</keyword>
<organism evidence="6 7">
    <name type="scientific">Streptomyces violaceusniger</name>
    <dbReference type="NCBI Taxonomy" id="68280"/>
    <lineage>
        <taxon>Bacteria</taxon>
        <taxon>Bacillati</taxon>
        <taxon>Actinomycetota</taxon>
        <taxon>Actinomycetes</taxon>
        <taxon>Kitasatosporales</taxon>
        <taxon>Streptomycetaceae</taxon>
        <taxon>Streptomyces</taxon>
        <taxon>Streptomyces violaceusniger group</taxon>
    </lineage>
</organism>
<dbReference type="Pfam" id="PF06259">
    <property type="entry name" value="Abhydrolase_8"/>
    <property type="match status" value="1"/>
</dbReference>
<dbReference type="PROSITE" id="PS51318">
    <property type="entry name" value="TAT"/>
    <property type="match status" value="1"/>
</dbReference>
<dbReference type="GO" id="GO:0016747">
    <property type="term" value="F:acyltransferase activity, transferring groups other than amino-acyl groups"/>
    <property type="evidence" value="ECO:0007669"/>
    <property type="project" value="InterPro"/>
</dbReference>
<feature type="compositionally biased region" description="Low complexity" evidence="1">
    <location>
        <begin position="722"/>
        <end position="745"/>
    </location>
</feature>
<dbReference type="Pfam" id="PF01757">
    <property type="entry name" value="Acyl_transf_3"/>
    <property type="match status" value="1"/>
</dbReference>
<dbReference type="InterPro" id="IPR010427">
    <property type="entry name" value="DUF1023"/>
</dbReference>
<feature type="transmembrane region" description="Helical" evidence="2">
    <location>
        <begin position="451"/>
        <end position="475"/>
    </location>
</feature>
<feature type="region of interest" description="Disordered" evidence="1">
    <location>
        <begin position="220"/>
        <end position="245"/>
    </location>
</feature>
<proteinExistence type="predicted"/>
<feature type="transmembrane region" description="Helical" evidence="2">
    <location>
        <begin position="529"/>
        <end position="549"/>
    </location>
</feature>
<keyword evidence="7" id="KW-1185">Reference proteome</keyword>
<evidence type="ECO:0000259" key="4">
    <source>
        <dbReference type="Pfam" id="PF01757"/>
    </source>
</evidence>
<evidence type="ECO:0000259" key="5">
    <source>
        <dbReference type="Pfam" id="PF06259"/>
    </source>
</evidence>
<evidence type="ECO:0000256" key="1">
    <source>
        <dbReference type="SAM" id="MobiDB-lite"/>
    </source>
</evidence>
<dbReference type="EMBL" id="BJHW01000001">
    <property type="protein sequence ID" value="GDY53839.1"/>
    <property type="molecule type" value="Genomic_DNA"/>
</dbReference>
<feature type="compositionally biased region" description="Low complexity" evidence="1">
    <location>
        <begin position="260"/>
        <end position="290"/>
    </location>
</feature>
<feature type="transmembrane region" description="Helical" evidence="2">
    <location>
        <begin position="487"/>
        <end position="509"/>
    </location>
</feature>
<keyword evidence="2" id="KW-0812">Transmembrane</keyword>